<dbReference type="Proteomes" id="UP000324222">
    <property type="component" value="Unassembled WGS sequence"/>
</dbReference>
<name>A0A5B7JKF7_PORTR</name>
<dbReference type="OrthoDB" id="6381924at2759"/>
<accession>A0A5B7JKF7</accession>
<proteinExistence type="predicted"/>
<dbReference type="AlphaFoldDB" id="A0A5B7JKF7"/>
<comment type="caution">
    <text evidence="1">The sequence shown here is derived from an EMBL/GenBank/DDBJ whole genome shotgun (WGS) entry which is preliminary data.</text>
</comment>
<organism evidence="1 2">
    <name type="scientific">Portunus trituberculatus</name>
    <name type="common">Swimming crab</name>
    <name type="synonym">Neptunus trituberculatus</name>
    <dbReference type="NCBI Taxonomy" id="210409"/>
    <lineage>
        <taxon>Eukaryota</taxon>
        <taxon>Metazoa</taxon>
        <taxon>Ecdysozoa</taxon>
        <taxon>Arthropoda</taxon>
        <taxon>Crustacea</taxon>
        <taxon>Multicrustacea</taxon>
        <taxon>Malacostraca</taxon>
        <taxon>Eumalacostraca</taxon>
        <taxon>Eucarida</taxon>
        <taxon>Decapoda</taxon>
        <taxon>Pleocyemata</taxon>
        <taxon>Brachyura</taxon>
        <taxon>Eubrachyura</taxon>
        <taxon>Portunoidea</taxon>
        <taxon>Portunidae</taxon>
        <taxon>Portuninae</taxon>
        <taxon>Portunus</taxon>
    </lineage>
</organism>
<keyword evidence="2" id="KW-1185">Reference proteome</keyword>
<evidence type="ECO:0000313" key="1">
    <source>
        <dbReference type="EMBL" id="MPC98571.1"/>
    </source>
</evidence>
<gene>
    <name evidence="1" type="ORF">E2C01_093945</name>
</gene>
<sequence length="56" mass="6213">MASYILLAVGGPEVVSSTLKTDTRMIRVFQDELTNFLEERNLTLSQIITLLSPTSV</sequence>
<protein>
    <submittedName>
        <fullName evidence="1">Uncharacterized protein</fullName>
    </submittedName>
</protein>
<dbReference type="EMBL" id="VSRR010114652">
    <property type="protein sequence ID" value="MPC98571.1"/>
    <property type="molecule type" value="Genomic_DNA"/>
</dbReference>
<evidence type="ECO:0000313" key="2">
    <source>
        <dbReference type="Proteomes" id="UP000324222"/>
    </source>
</evidence>
<reference evidence="1 2" key="1">
    <citation type="submission" date="2019-05" db="EMBL/GenBank/DDBJ databases">
        <title>Another draft genome of Portunus trituberculatus and its Hox gene families provides insights of decapod evolution.</title>
        <authorList>
            <person name="Jeong J.-H."/>
            <person name="Song I."/>
            <person name="Kim S."/>
            <person name="Choi T."/>
            <person name="Kim D."/>
            <person name="Ryu S."/>
            <person name="Kim W."/>
        </authorList>
    </citation>
    <scope>NUCLEOTIDE SEQUENCE [LARGE SCALE GENOMIC DNA]</scope>
    <source>
        <tissue evidence="1">Muscle</tissue>
    </source>
</reference>